<name>A0A2T3W3K0_9DEIO</name>
<sequence>MLDMMRSLATENLGLTPITCADAAFRRDPTNACYAAPYSADEFMTKAETLLTSKGFSSVTGWRDDYGVASTAVQYRGTPQRIGMYYARPTSFWDQPRYAELRALKAQGQVMVSVSETDPAERAE</sequence>
<dbReference type="Proteomes" id="UP000240317">
    <property type="component" value="Unassembled WGS sequence"/>
</dbReference>
<evidence type="ECO:0000313" key="2">
    <source>
        <dbReference type="Proteomes" id="UP000240317"/>
    </source>
</evidence>
<evidence type="ECO:0000313" key="1">
    <source>
        <dbReference type="EMBL" id="PTA66478.1"/>
    </source>
</evidence>
<dbReference type="EMBL" id="PYSV01000030">
    <property type="protein sequence ID" value="PTA66478.1"/>
    <property type="molecule type" value="Genomic_DNA"/>
</dbReference>
<comment type="caution">
    <text evidence="1">The sequence shown here is derived from an EMBL/GenBank/DDBJ whole genome shotgun (WGS) entry which is preliminary data.</text>
</comment>
<reference evidence="1 2" key="1">
    <citation type="submission" date="2018-03" db="EMBL/GenBank/DDBJ databases">
        <title>Draft genome of Deinococcus sp. OD32.</title>
        <authorList>
            <person name="Wang X.-P."/>
            <person name="Du Z.-J."/>
        </authorList>
    </citation>
    <scope>NUCLEOTIDE SEQUENCE [LARGE SCALE GENOMIC DNA]</scope>
    <source>
        <strain evidence="1 2">OD32</strain>
    </source>
</reference>
<proteinExistence type="predicted"/>
<accession>A0A2T3W3K0</accession>
<dbReference type="AlphaFoldDB" id="A0A2T3W3K0"/>
<protein>
    <submittedName>
        <fullName evidence="1">Uncharacterized protein</fullName>
    </submittedName>
</protein>
<keyword evidence="2" id="KW-1185">Reference proteome</keyword>
<organism evidence="1 2">
    <name type="scientific">Deinococcus arcticus</name>
    <dbReference type="NCBI Taxonomy" id="2136176"/>
    <lineage>
        <taxon>Bacteria</taxon>
        <taxon>Thermotogati</taxon>
        <taxon>Deinococcota</taxon>
        <taxon>Deinococci</taxon>
        <taxon>Deinococcales</taxon>
        <taxon>Deinococcaceae</taxon>
        <taxon>Deinococcus</taxon>
    </lineage>
</organism>
<gene>
    <name evidence="1" type="ORF">C8263_17740</name>
</gene>